<dbReference type="EMBL" id="CM035422">
    <property type="protein sequence ID" value="KAH7373533.1"/>
    <property type="molecule type" value="Genomic_DNA"/>
</dbReference>
<name>A0A8T2SW74_CERRI</name>
<organism evidence="1 2">
    <name type="scientific">Ceratopteris richardii</name>
    <name type="common">Triangle waterfern</name>
    <dbReference type="NCBI Taxonomy" id="49495"/>
    <lineage>
        <taxon>Eukaryota</taxon>
        <taxon>Viridiplantae</taxon>
        <taxon>Streptophyta</taxon>
        <taxon>Embryophyta</taxon>
        <taxon>Tracheophyta</taxon>
        <taxon>Polypodiopsida</taxon>
        <taxon>Polypodiidae</taxon>
        <taxon>Polypodiales</taxon>
        <taxon>Pteridineae</taxon>
        <taxon>Pteridaceae</taxon>
        <taxon>Parkerioideae</taxon>
        <taxon>Ceratopteris</taxon>
    </lineage>
</organism>
<dbReference type="Proteomes" id="UP000825935">
    <property type="component" value="Chromosome 17"/>
</dbReference>
<proteinExistence type="predicted"/>
<protein>
    <submittedName>
        <fullName evidence="1">Uncharacterized protein</fullName>
    </submittedName>
</protein>
<comment type="caution">
    <text evidence="1">The sequence shown here is derived from an EMBL/GenBank/DDBJ whole genome shotgun (WGS) entry which is preliminary data.</text>
</comment>
<dbReference type="OrthoDB" id="10612560at2759"/>
<evidence type="ECO:0000313" key="1">
    <source>
        <dbReference type="EMBL" id="KAH7373533.1"/>
    </source>
</evidence>
<keyword evidence="2" id="KW-1185">Reference proteome</keyword>
<evidence type="ECO:0000313" key="2">
    <source>
        <dbReference type="Proteomes" id="UP000825935"/>
    </source>
</evidence>
<dbReference type="AlphaFoldDB" id="A0A8T2SW74"/>
<gene>
    <name evidence="1" type="ORF">KP509_17G060900</name>
</gene>
<sequence>MGHNRPLFELIVEETRRRAWNEGYGEQEGVVNLGHSPIKGRKKGRVGRWLRSKNFSAREATLGQEVAAPPPATASPTATAASISTAVTTTTTVSATTSSKCSTEFESALDSLCASWPSPLHHDILNMGAHELDRPALPCLEGDGHRYLEVAAALDMMELYITQARSERDMALSQALDLRFAMDAMRNKLQQVEQYCLHLNTQLFMQTRSIS</sequence>
<reference evidence="1" key="1">
    <citation type="submission" date="2021-08" db="EMBL/GenBank/DDBJ databases">
        <title>WGS assembly of Ceratopteris richardii.</title>
        <authorList>
            <person name="Marchant D.B."/>
            <person name="Chen G."/>
            <person name="Jenkins J."/>
            <person name="Shu S."/>
            <person name="Leebens-Mack J."/>
            <person name="Grimwood J."/>
            <person name="Schmutz J."/>
            <person name="Soltis P."/>
            <person name="Soltis D."/>
            <person name="Chen Z.-H."/>
        </authorList>
    </citation>
    <scope>NUCLEOTIDE SEQUENCE</scope>
    <source>
        <strain evidence="1">Whitten #5841</strain>
        <tissue evidence="1">Leaf</tissue>
    </source>
</reference>
<accession>A0A8T2SW74</accession>